<keyword evidence="1" id="KW-0732">Signal</keyword>
<evidence type="ECO:0000256" key="1">
    <source>
        <dbReference type="SAM" id="SignalP"/>
    </source>
</evidence>
<feature type="signal peptide" evidence="1">
    <location>
        <begin position="1"/>
        <end position="20"/>
    </location>
</feature>
<dbReference type="Gene3D" id="2.180.10.10">
    <property type="entry name" value="RHS repeat-associated core"/>
    <property type="match status" value="1"/>
</dbReference>
<dbReference type="EMBL" id="MBUA01000001">
    <property type="protein sequence ID" value="MBC6490101.1"/>
    <property type="molecule type" value="Genomic_DNA"/>
</dbReference>
<comment type="caution">
    <text evidence="2">The sequence shown here is derived from an EMBL/GenBank/DDBJ whole genome shotgun (WGS) entry which is preliminary data.</text>
</comment>
<dbReference type="PROSITE" id="PS51257">
    <property type="entry name" value="PROKAR_LIPOPROTEIN"/>
    <property type="match status" value="1"/>
</dbReference>
<protein>
    <recommendedName>
        <fullName evidence="4">YD repeat-containing protein</fullName>
    </recommendedName>
</protein>
<evidence type="ECO:0000313" key="3">
    <source>
        <dbReference type="Proteomes" id="UP000765802"/>
    </source>
</evidence>
<dbReference type="RefSeq" id="WP_187255425.1">
    <property type="nucleotide sequence ID" value="NZ_JBHULF010000006.1"/>
</dbReference>
<evidence type="ECO:0008006" key="4">
    <source>
        <dbReference type="Google" id="ProtNLM"/>
    </source>
</evidence>
<evidence type="ECO:0000313" key="2">
    <source>
        <dbReference type="EMBL" id="MBC6490101.1"/>
    </source>
</evidence>
<feature type="chain" id="PRO_5046541276" description="YD repeat-containing protein" evidence="1">
    <location>
        <begin position="21"/>
        <end position="254"/>
    </location>
</feature>
<proteinExistence type="predicted"/>
<keyword evidence="3" id="KW-1185">Reference proteome</keyword>
<accession>A0ABR7M651</accession>
<dbReference type="Proteomes" id="UP000765802">
    <property type="component" value="Unassembled WGS sequence"/>
</dbReference>
<gene>
    <name evidence="2" type="ORF">BC349_03915</name>
</gene>
<reference evidence="2 3" key="1">
    <citation type="submission" date="2016-07" db="EMBL/GenBank/DDBJ databases">
        <title>Genome analysis of Flavihumibacter stibioxidans YS-17.</title>
        <authorList>
            <person name="Shi K."/>
            <person name="Han Y."/>
            <person name="Wang G."/>
        </authorList>
    </citation>
    <scope>NUCLEOTIDE SEQUENCE [LARGE SCALE GENOMIC DNA]</scope>
    <source>
        <strain evidence="2 3">YS-17</strain>
    </source>
</reference>
<organism evidence="2 3">
    <name type="scientific">Flavihumibacter stibioxidans</name>
    <dbReference type="NCBI Taxonomy" id="1834163"/>
    <lineage>
        <taxon>Bacteria</taxon>
        <taxon>Pseudomonadati</taxon>
        <taxon>Bacteroidota</taxon>
        <taxon>Chitinophagia</taxon>
        <taxon>Chitinophagales</taxon>
        <taxon>Chitinophagaceae</taxon>
        <taxon>Flavihumibacter</taxon>
    </lineage>
</organism>
<sequence>MKKIFLMVAAIAAISMSACKKDKSEEPGSGNNNNSRLLKKMTVTENGETKVLNFTYDAGKRLVSVISTDNTDKTNFTYDVAGNVIKVEEINDGVKNIYTYTYLNNIPATGTFKSWRQVAGEPDDLIEDDELTYTVTNGQVTKIRLLMKMMEEEMDFDLQYLNGNLTQVKSVGSDFFKATFTYGNKKPIFPVVSKYILDHAGFSLQFAAKNDLLTMNFDFPGTELDENQSNQFTYDAEGYALTGTDGEAQFKFEY</sequence>
<name>A0ABR7M651_9BACT</name>